<evidence type="ECO:0000313" key="1">
    <source>
        <dbReference type="EMBL" id="SET71733.1"/>
    </source>
</evidence>
<dbReference type="Proteomes" id="UP000198618">
    <property type="component" value="Unassembled WGS sequence"/>
</dbReference>
<organism evidence="1 2">
    <name type="scientific">Oceanobacillus limi</name>
    <dbReference type="NCBI Taxonomy" id="930131"/>
    <lineage>
        <taxon>Bacteria</taxon>
        <taxon>Bacillati</taxon>
        <taxon>Bacillota</taxon>
        <taxon>Bacilli</taxon>
        <taxon>Bacillales</taxon>
        <taxon>Bacillaceae</taxon>
        <taxon>Oceanobacillus</taxon>
    </lineage>
</organism>
<dbReference type="STRING" id="930131.SAMN05216389_12263"/>
<protein>
    <submittedName>
        <fullName evidence="1">Uncharacterized protein</fullName>
    </submittedName>
</protein>
<reference evidence="1 2" key="1">
    <citation type="submission" date="2016-10" db="EMBL/GenBank/DDBJ databases">
        <authorList>
            <person name="de Groot N.N."/>
        </authorList>
    </citation>
    <scope>NUCLEOTIDE SEQUENCE [LARGE SCALE GENOMIC DNA]</scope>
    <source>
        <strain evidence="1 2">IBRC-M 10780</strain>
    </source>
</reference>
<proteinExistence type="predicted"/>
<dbReference type="OrthoDB" id="1701013at2"/>
<dbReference type="AlphaFoldDB" id="A0A1I0GL30"/>
<dbReference type="RefSeq" id="WP_090872257.1">
    <property type="nucleotide sequence ID" value="NZ_FOHE01000022.1"/>
</dbReference>
<keyword evidence="2" id="KW-1185">Reference proteome</keyword>
<name>A0A1I0GL30_9BACI</name>
<gene>
    <name evidence="1" type="ORF">SAMN05216389_12263</name>
</gene>
<dbReference type="EMBL" id="FOHE01000022">
    <property type="protein sequence ID" value="SET71733.1"/>
    <property type="molecule type" value="Genomic_DNA"/>
</dbReference>
<sequence length="152" mass="17248">MLETPLGNIVLTLNDEEINYDAVKFAPMKKLSPDVNGRYMIQLKCKENCKPQTIRCLIPSFLGKGEVESGESLEAVSFYRDNVKLTIGIDRAFDAEAGFGGRYLRNGLEYEMYETTKDRTITFGVCWIELCHANNDTQTWFGADPSYVKKLL</sequence>
<accession>A0A1I0GL30</accession>
<evidence type="ECO:0000313" key="2">
    <source>
        <dbReference type="Proteomes" id="UP000198618"/>
    </source>
</evidence>